<feature type="domain" description="OmpA-like" evidence="13">
    <location>
        <begin position="278"/>
        <end position="388"/>
    </location>
</feature>
<evidence type="ECO:0000256" key="1">
    <source>
        <dbReference type="ARBA" id="ARBA00004571"/>
    </source>
</evidence>
<dbReference type="AlphaFoldDB" id="C2MD29"/>
<evidence type="ECO:0000256" key="10">
    <source>
        <dbReference type="ARBA" id="ARBA00057459"/>
    </source>
</evidence>
<comment type="caution">
    <text evidence="14">The sequence shown here is derived from an EMBL/GenBank/DDBJ whole genome shotgun (WGS) entry which is preliminary data.</text>
</comment>
<keyword evidence="8" id="KW-0998">Cell outer membrane</keyword>
<dbReference type="GO" id="GO:0009279">
    <property type="term" value="C:cell outer membrane"/>
    <property type="evidence" value="ECO:0007669"/>
    <property type="project" value="UniProtKB-SubCell"/>
</dbReference>
<evidence type="ECO:0000256" key="12">
    <source>
        <dbReference type="SAM" id="SignalP"/>
    </source>
</evidence>
<evidence type="ECO:0000259" key="13">
    <source>
        <dbReference type="PROSITE" id="PS51123"/>
    </source>
</evidence>
<dbReference type="PROSITE" id="PS51123">
    <property type="entry name" value="OMPA_2"/>
    <property type="match status" value="1"/>
</dbReference>
<dbReference type="GO" id="GO:0030247">
    <property type="term" value="F:polysaccharide binding"/>
    <property type="evidence" value="ECO:0007669"/>
    <property type="project" value="UniProtKB-ARBA"/>
</dbReference>
<dbReference type="eggNOG" id="COG2885">
    <property type="taxonomic scope" value="Bacteria"/>
</dbReference>
<dbReference type="InterPro" id="IPR036737">
    <property type="entry name" value="OmpA-like_sf"/>
</dbReference>
<dbReference type="Proteomes" id="UP000003303">
    <property type="component" value="Unassembled WGS sequence"/>
</dbReference>
<dbReference type="PANTHER" id="PTHR30329:SF21">
    <property type="entry name" value="LIPOPROTEIN YIAD-RELATED"/>
    <property type="match status" value="1"/>
</dbReference>
<evidence type="ECO:0000256" key="4">
    <source>
        <dbReference type="ARBA" id="ARBA00022692"/>
    </source>
</evidence>
<accession>C2MD29</accession>
<evidence type="ECO:0000313" key="14">
    <source>
        <dbReference type="EMBL" id="EEK16347.1"/>
    </source>
</evidence>
<evidence type="ECO:0000256" key="3">
    <source>
        <dbReference type="ARBA" id="ARBA00022452"/>
    </source>
</evidence>
<dbReference type="EMBL" id="ACLR01000182">
    <property type="protein sequence ID" value="EEK16347.1"/>
    <property type="molecule type" value="Genomic_DNA"/>
</dbReference>
<evidence type="ECO:0000256" key="11">
    <source>
        <dbReference type="PROSITE-ProRule" id="PRU00473"/>
    </source>
</evidence>
<keyword evidence="5 12" id="KW-0732">Signal</keyword>
<keyword evidence="15" id="KW-1185">Reference proteome</keyword>
<dbReference type="InterPro" id="IPR050330">
    <property type="entry name" value="Bact_OuterMem_StrucFunc"/>
</dbReference>
<keyword evidence="4" id="KW-0812">Transmembrane</keyword>
<evidence type="ECO:0000313" key="15">
    <source>
        <dbReference type="Proteomes" id="UP000003303"/>
    </source>
</evidence>
<proteinExistence type="inferred from homology"/>
<keyword evidence="6 11" id="KW-0472">Membrane</keyword>
<feature type="signal peptide" evidence="12">
    <location>
        <begin position="1"/>
        <end position="21"/>
    </location>
</feature>
<comment type="subcellular location">
    <subcellularLocation>
        <location evidence="1">Cell outer membrane</location>
        <topology evidence="1">Multi-pass membrane protein</topology>
    </subcellularLocation>
</comment>
<reference evidence="14 15" key="1">
    <citation type="submission" date="2009-04" db="EMBL/GenBank/DDBJ databases">
        <authorList>
            <person name="Sebastian Y."/>
            <person name="Madupu R."/>
            <person name="Durkin A.S."/>
            <person name="Torralba M."/>
            <person name="Methe B."/>
            <person name="Sutton G.G."/>
            <person name="Strausberg R.L."/>
            <person name="Nelson K.E."/>
        </authorList>
    </citation>
    <scope>NUCLEOTIDE SEQUENCE [LARGE SCALE GENOMIC DNA]</scope>
    <source>
        <strain evidence="14 15">60-3</strain>
    </source>
</reference>
<dbReference type="InterPro" id="IPR006665">
    <property type="entry name" value="OmpA-like"/>
</dbReference>
<name>C2MD29_9PORP</name>
<dbReference type="CDD" id="cd07185">
    <property type="entry name" value="OmpA_C-like"/>
    <property type="match status" value="1"/>
</dbReference>
<comment type="similarity">
    <text evidence="2">Belongs to the outer membrane OOP (TC 1.B.6) superfamily.</text>
</comment>
<evidence type="ECO:0000256" key="8">
    <source>
        <dbReference type="ARBA" id="ARBA00023237"/>
    </source>
</evidence>
<evidence type="ECO:0000256" key="7">
    <source>
        <dbReference type="ARBA" id="ARBA00023157"/>
    </source>
</evidence>
<evidence type="ECO:0000256" key="2">
    <source>
        <dbReference type="ARBA" id="ARBA00009961"/>
    </source>
</evidence>
<keyword evidence="7" id="KW-1015">Disulfide bond</keyword>
<organism evidence="14 15">
    <name type="scientific">Porphyromonas uenonis 60-3</name>
    <dbReference type="NCBI Taxonomy" id="596327"/>
    <lineage>
        <taxon>Bacteria</taxon>
        <taxon>Pseudomonadati</taxon>
        <taxon>Bacteroidota</taxon>
        <taxon>Bacteroidia</taxon>
        <taxon>Bacteroidales</taxon>
        <taxon>Porphyromonadaceae</taxon>
        <taxon>Porphyromonas</taxon>
    </lineage>
</organism>
<dbReference type="Gene3D" id="3.30.1330.60">
    <property type="entry name" value="OmpA-like domain"/>
    <property type="match status" value="1"/>
</dbReference>
<protein>
    <submittedName>
        <fullName evidence="14">Outer membrane protein 40</fullName>
    </submittedName>
</protein>
<evidence type="ECO:0000256" key="6">
    <source>
        <dbReference type="ARBA" id="ARBA00023136"/>
    </source>
</evidence>
<feature type="chain" id="PRO_5002914671" evidence="12">
    <location>
        <begin position="22"/>
        <end position="388"/>
    </location>
</feature>
<dbReference type="PANTHER" id="PTHR30329">
    <property type="entry name" value="STATOR ELEMENT OF FLAGELLAR MOTOR COMPLEX"/>
    <property type="match status" value="1"/>
</dbReference>
<dbReference type="Pfam" id="PF00691">
    <property type="entry name" value="OmpA"/>
    <property type="match status" value="1"/>
</dbReference>
<dbReference type="GO" id="GO:0015288">
    <property type="term" value="F:porin activity"/>
    <property type="evidence" value="ECO:0007669"/>
    <property type="project" value="UniProtKB-ARBA"/>
</dbReference>
<dbReference type="STRING" id="596327.PORUE0001_0350"/>
<comment type="function">
    <text evidence="10">May have porin activity and function in peptidoglycan binding.</text>
</comment>
<keyword evidence="3" id="KW-1134">Transmembrane beta strand</keyword>
<sequence length="388" mass="42803">MKAKVFMLSLVVALTAFVAQAQEASQVDNRPAYKTEFEQDPAAHWFIELHGGAAMLPFGNKANGEAEFVNRISPIASLSFGRWHSPYFATRLRGYAWNVYSFDKLPGATEVTRYQNLFGAASLEFMFDLVNYFAPYRENRVFHLVPFVGLGGHMKFYSADDKSGDKLGTENDYSGLLNGGLALKFRLGKRVDLNLECQMMVSKNNFQGTYTVHQPADVTALASAGLTFKLGKVEFQPVTPMDYDLVNDLNGQISSLRAQNAELSKRPVSCPECPEAAPAKTSAVIENVVAFRIGSAKIDKNQMINVYNSAEAAKANGGKIYIVGYADEQTGNAKINMSLSQRRAEAVKKALVNKYGVNPDNIVIDYKGDTVQPFATNEWNRVAIIDIK</sequence>
<evidence type="ECO:0000256" key="5">
    <source>
        <dbReference type="ARBA" id="ARBA00022729"/>
    </source>
</evidence>
<dbReference type="RefSeq" id="WP_007365788.1">
    <property type="nucleotide sequence ID" value="NZ_ACLR01000182.1"/>
</dbReference>
<evidence type="ECO:0000256" key="9">
    <source>
        <dbReference type="ARBA" id="ARBA00023283"/>
    </source>
</evidence>
<dbReference type="FunFam" id="3.30.1330.60:FF:000006">
    <property type="entry name" value="Outer membrane protein OmpA"/>
    <property type="match status" value="1"/>
</dbReference>
<gene>
    <name evidence="14" type="ORF">PORUE0001_0350</name>
</gene>
<dbReference type="OrthoDB" id="1453138at2"/>
<dbReference type="SUPFAM" id="SSF103088">
    <property type="entry name" value="OmpA-like"/>
    <property type="match status" value="1"/>
</dbReference>
<keyword evidence="9" id="KW-0873">Pyrrolidone carboxylic acid</keyword>